<keyword evidence="2" id="KW-1185">Reference proteome</keyword>
<dbReference type="RefSeq" id="WP_095494840.1">
    <property type="nucleotide sequence ID" value="NZ_NPKJ01000062.1"/>
</dbReference>
<organism evidence="1 2">
    <name type="scientific">Mesorhizobium temperatum</name>
    <dbReference type="NCBI Taxonomy" id="241416"/>
    <lineage>
        <taxon>Bacteria</taxon>
        <taxon>Pseudomonadati</taxon>
        <taxon>Pseudomonadota</taxon>
        <taxon>Alphaproteobacteria</taxon>
        <taxon>Hyphomicrobiales</taxon>
        <taxon>Phyllobacteriaceae</taxon>
        <taxon>Mesorhizobium</taxon>
    </lineage>
</organism>
<comment type="caution">
    <text evidence="1">The sequence shown here is derived from an EMBL/GenBank/DDBJ whole genome shotgun (WGS) entry which is preliminary data.</text>
</comment>
<dbReference type="AlphaFoldDB" id="A0A271LFA9"/>
<dbReference type="EMBL" id="NPKJ01000062">
    <property type="protein sequence ID" value="PAQ06791.1"/>
    <property type="molecule type" value="Genomic_DNA"/>
</dbReference>
<sequence length="81" mass="9040">MSAPSDDLDDLQSDIGNLHQLLEVLYDQTTEQEFERNGKRYALADQICALAMIARDLAERLNASADACHTKVMADANRAMR</sequence>
<gene>
    <name evidence="1" type="ORF">CIT26_23655</name>
</gene>
<name>A0A271LFA9_9HYPH</name>
<evidence type="ECO:0000313" key="1">
    <source>
        <dbReference type="EMBL" id="PAQ06791.1"/>
    </source>
</evidence>
<proteinExistence type="predicted"/>
<protein>
    <submittedName>
        <fullName evidence="1">Uncharacterized protein</fullName>
    </submittedName>
</protein>
<dbReference type="OrthoDB" id="8098124at2"/>
<evidence type="ECO:0000313" key="2">
    <source>
        <dbReference type="Proteomes" id="UP000216442"/>
    </source>
</evidence>
<reference evidence="1 2" key="1">
    <citation type="submission" date="2017-08" db="EMBL/GenBank/DDBJ databases">
        <title>Mesorhizobium wenxinae sp. nov., a novel rhizobial species isolated from root nodules of chickpea (Cicer arietinum L.).</title>
        <authorList>
            <person name="Zhang J."/>
        </authorList>
    </citation>
    <scope>NUCLEOTIDE SEQUENCE [LARGE SCALE GENOMIC DNA]</scope>
    <source>
        <strain evidence="1 2">SDW018</strain>
    </source>
</reference>
<dbReference type="Proteomes" id="UP000216442">
    <property type="component" value="Unassembled WGS sequence"/>
</dbReference>
<accession>A0A271LFA9</accession>